<dbReference type="PANTHER" id="PTHR34374">
    <property type="entry name" value="LARGE RIBOSOMAL RNA SUBUNIT ACCUMULATION PROTEIN YCED HOMOLOG 1, CHLOROPLASTIC"/>
    <property type="match status" value="1"/>
</dbReference>
<keyword evidence="2" id="KW-1185">Reference proteome</keyword>
<evidence type="ECO:0000313" key="1">
    <source>
        <dbReference type="EMBL" id="EEP60501.1"/>
    </source>
</evidence>
<sequence length="175" mass="20670">MKIYLNLKEELKKEPFKELEFDIPMNELDLPQEYIVKDGQSVSVKLHLLKDKDGYVITAIFNTSILMHCDRCLTEFYQQFNVCESILFTKKHPKHQELSEAELYSEYLEDEEKFDVYDFIREEILVNTPMKLLCNEDCKGLCPYCGADKNVEQCDCEEKMRRKLSPFAKLESLKS</sequence>
<dbReference type="PANTHER" id="PTHR34374:SF1">
    <property type="entry name" value="LARGE RIBOSOMAL RNA SUBUNIT ACCUMULATION PROTEIN YCED HOMOLOG 1, CHLOROPLASTIC"/>
    <property type="match status" value="1"/>
</dbReference>
<protein>
    <recommendedName>
        <fullName evidence="3">DUF177 domain-containing protein</fullName>
    </recommendedName>
</protein>
<evidence type="ECO:0000313" key="2">
    <source>
        <dbReference type="Proteomes" id="UP000005540"/>
    </source>
</evidence>
<name>C4FK96_9AQUI</name>
<gene>
    <name evidence="1" type="ORF">SULYE_0996</name>
</gene>
<organism evidence="1 2">
    <name type="scientific">Sulfurihydrogenibium yellowstonense SS-5</name>
    <dbReference type="NCBI Taxonomy" id="432331"/>
    <lineage>
        <taxon>Bacteria</taxon>
        <taxon>Pseudomonadati</taxon>
        <taxon>Aquificota</taxon>
        <taxon>Aquificia</taxon>
        <taxon>Aquificales</taxon>
        <taxon>Hydrogenothermaceae</taxon>
        <taxon>Sulfurihydrogenibium</taxon>
    </lineage>
</organism>
<dbReference type="Pfam" id="PF02620">
    <property type="entry name" value="YceD"/>
    <property type="match status" value="1"/>
</dbReference>
<dbReference type="AlphaFoldDB" id="C4FK96"/>
<dbReference type="RefSeq" id="WP_007547005.1">
    <property type="nucleotide sequence ID" value="NZ_ABZS01000087.1"/>
</dbReference>
<dbReference type="InterPro" id="IPR003772">
    <property type="entry name" value="YceD"/>
</dbReference>
<reference evidence="1 2" key="1">
    <citation type="submission" date="2009-04" db="EMBL/GenBank/DDBJ databases">
        <authorList>
            <person name="Reysenbach A.-L."/>
            <person name="Heidelberg J.F."/>
            <person name="Nelson W.C."/>
        </authorList>
    </citation>
    <scope>NUCLEOTIDE SEQUENCE [LARGE SCALE GENOMIC DNA]</scope>
    <source>
        <strain evidence="1 2">SS-5</strain>
    </source>
</reference>
<proteinExistence type="predicted"/>
<dbReference type="OrthoDB" id="9790372at2"/>
<dbReference type="Proteomes" id="UP000005540">
    <property type="component" value="Unassembled WGS sequence"/>
</dbReference>
<dbReference type="EMBL" id="ABZS01000087">
    <property type="protein sequence ID" value="EEP60501.1"/>
    <property type="molecule type" value="Genomic_DNA"/>
</dbReference>
<accession>C4FK96</accession>
<evidence type="ECO:0008006" key="3">
    <source>
        <dbReference type="Google" id="ProtNLM"/>
    </source>
</evidence>
<comment type="caution">
    <text evidence="1">The sequence shown here is derived from an EMBL/GenBank/DDBJ whole genome shotgun (WGS) entry which is preliminary data.</text>
</comment>